<evidence type="ECO:0000313" key="3">
    <source>
        <dbReference type="Proteomes" id="UP001230496"/>
    </source>
</evidence>
<organism evidence="2 3">
    <name type="scientific">Marivirga salinarum</name>
    <dbReference type="NCBI Taxonomy" id="3059078"/>
    <lineage>
        <taxon>Bacteria</taxon>
        <taxon>Pseudomonadati</taxon>
        <taxon>Bacteroidota</taxon>
        <taxon>Cytophagia</taxon>
        <taxon>Cytophagales</taxon>
        <taxon>Marivirgaceae</taxon>
        <taxon>Marivirga</taxon>
    </lineage>
</organism>
<reference evidence="2 3" key="1">
    <citation type="submission" date="2023-08" db="EMBL/GenBank/DDBJ databases">
        <title>Comparative genomics and taxonomic characterization of three novel marine species of genus Marivirga.</title>
        <authorList>
            <person name="Muhammad N."/>
            <person name="Kim S.-G."/>
        </authorList>
    </citation>
    <scope>NUCLEOTIDE SEQUENCE [LARGE SCALE GENOMIC DNA]</scope>
    <source>
        <strain evidence="2 3">BDSF4-3</strain>
    </source>
</reference>
<dbReference type="PANTHER" id="PTHR22916:SF3">
    <property type="entry name" value="UDP-GLCNAC:BETAGAL BETA-1,3-N-ACETYLGLUCOSAMINYLTRANSFERASE-LIKE PROTEIN 1"/>
    <property type="match status" value="1"/>
</dbReference>
<proteinExistence type="predicted"/>
<dbReference type="GO" id="GO:0016758">
    <property type="term" value="F:hexosyltransferase activity"/>
    <property type="evidence" value="ECO:0007669"/>
    <property type="project" value="UniProtKB-ARBA"/>
</dbReference>
<dbReference type="InterPro" id="IPR001173">
    <property type="entry name" value="Glyco_trans_2-like"/>
</dbReference>
<evidence type="ECO:0000259" key="1">
    <source>
        <dbReference type="Pfam" id="PF00535"/>
    </source>
</evidence>
<dbReference type="EMBL" id="CP129971">
    <property type="protein sequence ID" value="WMN10815.1"/>
    <property type="molecule type" value="Genomic_DNA"/>
</dbReference>
<feature type="domain" description="Glycosyltransferase 2-like" evidence="1">
    <location>
        <begin position="6"/>
        <end position="144"/>
    </location>
</feature>
<dbReference type="PANTHER" id="PTHR22916">
    <property type="entry name" value="GLYCOSYLTRANSFERASE"/>
    <property type="match status" value="1"/>
</dbReference>
<dbReference type="Pfam" id="PF00535">
    <property type="entry name" value="Glycos_transf_2"/>
    <property type="match status" value="1"/>
</dbReference>
<gene>
    <name evidence="2" type="ORF">QYS49_36085</name>
</gene>
<dbReference type="SUPFAM" id="SSF53448">
    <property type="entry name" value="Nucleotide-diphospho-sugar transferases"/>
    <property type="match status" value="1"/>
</dbReference>
<keyword evidence="2" id="KW-0328">Glycosyltransferase</keyword>
<dbReference type="InterPro" id="IPR029044">
    <property type="entry name" value="Nucleotide-diphossugar_trans"/>
</dbReference>
<dbReference type="KEGG" id="msaa:QYS49_36085"/>
<dbReference type="Proteomes" id="UP001230496">
    <property type="component" value="Chromosome"/>
</dbReference>
<sequence length="288" mass="33210">MSAKVSVICLCFNHEKYVEEAMNSVLAQTYPTELIVVDDASSDNSVRKINDYVKQHSNINIQTLFFEKNVGNCKAFNSALELTNADYIIDLAADDILLPDRVEEGVKNMELNPKLAINFTNANYIDEEGEYMKSHYSINKKGNATVHVPHGNLFHHILARYFICSPTMMYRASFFKEIGGYDENLAYEDFDLMLRLSRKYPFSYTDRILVEKRVLNASMSTKQYKRGSNQLESTLKICKKAAEMIQDKIEKRALLKRIAYEAKQAFVYKRFLIFIAFIKLGVKIILQK</sequence>
<dbReference type="RefSeq" id="WP_308347270.1">
    <property type="nucleotide sequence ID" value="NZ_CP129971.1"/>
</dbReference>
<dbReference type="Gene3D" id="3.90.550.10">
    <property type="entry name" value="Spore Coat Polysaccharide Biosynthesis Protein SpsA, Chain A"/>
    <property type="match status" value="1"/>
</dbReference>
<protein>
    <submittedName>
        <fullName evidence="2">Glycosyltransferase</fullName>
        <ecNumber evidence="2">2.4.-.-</ecNumber>
    </submittedName>
</protein>
<evidence type="ECO:0000313" key="2">
    <source>
        <dbReference type="EMBL" id="WMN10815.1"/>
    </source>
</evidence>
<accession>A0AA51RE24</accession>
<dbReference type="EC" id="2.4.-.-" evidence="2"/>
<dbReference type="AlphaFoldDB" id="A0AA51RE24"/>
<name>A0AA51RE24_9BACT</name>
<keyword evidence="3" id="KW-1185">Reference proteome</keyword>
<keyword evidence="2" id="KW-0808">Transferase</keyword>